<dbReference type="EMBL" id="CP089983">
    <property type="protein sequence ID" value="WXB07474.1"/>
    <property type="molecule type" value="Genomic_DNA"/>
</dbReference>
<proteinExistence type="predicted"/>
<reference evidence="1" key="1">
    <citation type="submission" date="2021-12" db="EMBL/GenBank/DDBJ databases">
        <title>Discovery of the Pendulisporaceae a myxobacterial family with distinct sporulation behavior and unique specialized metabolism.</title>
        <authorList>
            <person name="Garcia R."/>
            <person name="Popoff A."/>
            <person name="Bader C.D."/>
            <person name="Loehr J."/>
            <person name="Walesch S."/>
            <person name="Walt C."/>
            <person name="Boldt J."/>
            <person name="Bunk B."/>
            <person name="Haeckl F.J.F.P.J."/>
            <person name="Gunesch A.P."/>
            <person name="Birkelbach J."/>
            <person name="Nuebel U."/>
            <person name="Pietschmann T."/>
            <person name="Bach T."/>
            <person name="Mueller R."/>
        </authorList>
    </citation>
    <scope>NUCLEOTIDE SEQUENCE</scope>
    <source>
        <strain evidence="1">MSr11367</strain>
    </source>
</reference>
<dbReference type="Proteomes" id="UP001374803">
    <property type="component" value="Chromosome"/>
</dbReference>
<accession>A0ABZ2L969</accession>
<name>A0ABZ2L969_9BACT</name>
<gene>
    <name evidence="1" type="ORF">LVJ94_09530</name>
</gene>
<evidence type="ECO:0000313" key="2">
    <source>
        <dbReference type="Proteomes" id="UP001374803"/>
    </source>
</evidence>
<protein>
    <submittedName>
        <fullName evidence="1">Uncharacterized protein</fullName>
    </submittedName>
</protein>
<organism evidence="1 2">
    <name type="scientific">Pendulispora rubella</name>
    <dbReference type="NCBI Taxonomy" id="2741070"/>
    <lineage>
        <taxon>Bacteria</taxon>
        <taxon>Pseudomonadati</taxon>
        <taxon>Myxococcota</taxon>
        <taxon>Myxococcia</taxon>
        <taxon>Myxococcales</taxon>
        <taxon>Sorangiineae</taxon>
        <taxon>Pendulisporaceae</taxon>
        <taxon>Pendulispora</taxon>
    </lineage>
</organism>
<keyword evidence="2" id="KW-1185">Reference proteome</keyword>
<sequence>MFVGRFTGTLQLGDKSITASAGTTDGVLARIAGDGSVGALRALGPAYFASYDAAGNHRWSKALRGNSVGYLHGKHQVVVLQHEAPSSTNPDSSQKWLVFDEGGTLQRERTIATGQLLYIYTEFRLSSMNGRLYAGGRIEGSATLFGTPLTATKDDAFAFSQEP</sequence>
<dbReference type="RefSeq" id="WP_394837135.1">
    <property type="nucleotide sequence ID" value="NZ_CP089929.1"/>
</dbReference>
<evidence type="ECO:0000313" key="1">
    <source>
        <dbReference type="EMBL" id="WXB07474.1"/>
    </source>
</evidence>